<accession>R7TTC6</accession>
<dbReference type="PANTHER" id="PTHR22805:SF2">
    <property type="entry name" value="WD REPEAT-CONTAINING PROTEIN 41"/>
    <property type="match status" value="1"/>
</dbReference>
<dbReference type="SMR" id="R7TTC6"/>
<feature type="non-terminal residue" evidence="2">
    <location>
        <position position="389"/>
    </location>
</feature>
<dbReference type="AlphaFoldDB" id="R7TTC6"/>
<reference evidence="3" key="3">
    <citation type="submission" date="2015-06" db="UniProtKB">
        <authorList>
            <consortium name="EnsemblMetazoa"/>
        </authorList>
    </citation>
    <scope>IDENTIFICATION</scope>
</reference>
<dbReference type="HOGENOM" id="CLU_047570_0_0_1"/>
<reference evidence="4" key="1">
    <citation type="submission" date="2012-12" db="EMBL/GenBank/DDBJ databases">
        <authorList>
            <person name="Hellsten U."/>
            <person name="Grimwood J."/>
            <person name="Chapman J.A."/>
            <person name="Shapiro H."/>
            <person name="Aerts A."/>
            <person name="Otillar R.P."/>
            <person name="Terry A.Y."/>
            <person name="Boore J.L."/>
            <person name="Simakov O."/>
            <person name="Marletaz F."/>
            <person name="Cho S.-J."/>
            <person name="Edsinger-Gonzales E."/>
            <person name="Havlak P."/>
            <person name="Kuo D.-H."/>
            <person name="Larsson T."/>
            <person name="Lv J."/>
            <person name="Arendt D."/>
            <person name="Savage R."/>
            <person name="Osoegawa K."/>
            <person name="de Jong P."/>
            <person name="Lindberg D.R."/>
            <person name="Seaver E.C."/>
            <person name="Weisblat D.A."/>
            <person name="Putnam N.H."/>
            <person name="Grigoriev I.V."/>
            <person name="Rokhsar D.S."/>
        </authorList>
    </citation>
    <scope>NUCLEOTIDE SEQUENCE</scope>
    <source>
        <strain evidence="4">I ESC-2004</strain>
    </source>
</reference>
<evidence type="ECO:0000313" key="3">
    <source>
        <dbReference type="EnsemblMetazoa" id="CapteP44181"/>
    </source>
</evidence>
<feature type="repeat" description="WD" evidence="1">
    <location>
        <begin position="276"/>
        <end position="307"/>
    </location>
</feature>
<proteinExistence type="predicted"/>
<keyword evidence="4" id="KW-1185">Reference proteome</keyword>
<dbReference type="OrthoDB" id="273067at2759"/>
<dbReference type="InterPro" id="IPR001680">
    <property type="entry name" value="WD40_rpt"/>
</dbReference>
<keyword evidence="1" id="KW-0853">WD repeat</keyword>
<dbReference type="STRING" id="283909.R7TTC6"/>
<evidence type="ECO:0000313" key="4">
    <source>
        <dbReference type="Proteomes" id="UP000014760"/>
    </source>
</evidence>
<reference evidence="2 4" key="2">
    <citation type="journal article" date="2013" name="Nature">
        <title>Insights into bilaterian evolution from three spiralian genomes.</title>
        <authorList>
            <person name="Simakov O."/>
            <person name="Marletaz F."/>
            <person name="Cho S.J."/>
            <person name="Edsinger-Gonzales E."/>
            <person name="Havlak P."/>
            <person name="Hellsten U."/>
            <person name="Kuo D.H."/>
            <person name="Larsson T."/>
            <person name="Lv J."/>
            <person name="Arendt D."/>
            <person name="Savage R."/>
            <person name="Osoegawa K."/>
            <person name="de Jong P."/>
            <person name="Grimwood J."/>
            <person name="Chapman J.A."/>
            <person name="Shapiro H."/>
            <person name="Aerts A."/>
            <person name="Otillar R.P."/>
            <person name="Terry A.Y."/>
            <person name="Boore J.L."/>
            <person name="Grigoriev I.V."/>
            <person name="Lindberg D.R."/>
            <person name="Seaver E.C."/>
            <person name="Weisblat D.A."/>
            <person name="Putnam N.H."/>
            <person name="Rokhsar D.S."/>
        </authorList>
    </citation>
    <scope>NUCLEOTIDE SEQUENCE</scope>
    <source>
        <strain evidence="2 4">I ESC-2004</strain>
    </source>
</reference>
<dbReference type="GO" id="GO:0005765">
    <property type="term" value="C:lysosomal membrane"/>
    <property type="evidence" value="ECO:0007669"/>
    <property type="project" value="TreeGrafter"/>
</dbReference>
<protein>
    <submittedName>
        <fullName evidence="2 3">Uncharacterized protein</fullName>
    </submittedName>
</protein>
<feature type="non-terminal residue" evidence="2">
    <location>
        <position position="1"/>
    </location>
</feature>
<dbReference type="InterPro" id="IPR015943">
    <property type="entry name" value="WD40/YVTN_repeat-like_dom_sf"/>
</dbReference>
<organism evidence="2">
    <name type="scientific">Capitella teleta</name>
    <name type="common">Polychaete worm</name>
    <dbReference type="NCBI Taxonomy" id="283909"/>
    <lineage>
        <taxon>Eukaryota</taxon>
        <taxon>Metazoa</taxon>
        <taxon>Spiralia</taxon>
        <taxon>Lophotrochozoa</taxon>
        <taxon>Annelida</taxon>
        <taxon>Polychaeta</taxon>
        <taxon>Sedentaria</taxon>
        <taxon>Scolecida</taxon>
        <taxon>Capitellidae</taxon>
        <taxon>Capitella</taxon>
    </lineage>
</organism>
<dbReference type="PANTHER" id="PTHR22805">
    <property type="entry name" value="WDR41-RELATED"/>
    <property type="match status" value="1"/>
</dbReference>
<dbReference type="Proteomes" id="UP000014760">
    <property type="component" value="Unassembled WGS sequence"/>
</dbReference>
<dbReference type="Gene3D" id="2.130.10.10">
    <property type="entry name" value="YVTN repeat-like/Quinoprotein amine dehydrogenase"/>
    <property type="match status" value="2"/>
</dbReference>
<gene>
    <name evidence="2" type="ORF">CAPTEDRAFT_44181</name>
</gene>
<dbReference type="PROSITE" id="PS50082">
    <property type="entry name" value="WD_REPEATS_2"/>
    <property type="match status" value="2"/>
</dbReference>
<evidence type="ECO:0000256" key="1">
    <source>
        <dbReference type="PROSITE-ProRule" id="PRU00221"/>
    </source>
</evidence>
<evidence type="ECO:0000313" key="2">
    <source>
        <dbReference type="EMBL" id="ELT96909.1"/>
    </source>
</evidence>
<dbReference type="EMBL" id="KB308724">
    <property type="protein sequence ID" value="ELT96909.1"/>
    <property type="molecule type" value="Genomic_DNA"/>
</dbReference>
<dbReference type="Pfam" id="PF25178">
    <property type="entry name" value="Beta-prop_WDR41"/>
    <property type="match status" value="1"/>
</dbReference>
<sequence>DAQIFNPFTEIQVFNGHTNIVRFLVDIDGQNFASAGDDHLIFIWDAFDGRRQQVLDEHTRPLTCLSVFRNCASSCILLSAASDKIICLWNPLSGDLLRVLKEPVFTTRAFGVYSDNVDVFYSGGESLCMWSHNGELIKEIKRNDAEDVQMITMLSKSILIVTANRKMTVCESDETDLEELVNLPLHNEKITCVTRLNDSHFASGSLDGSIILWSSNDFSRVKFLSLKRQDFQGSNHCFPYSVQCLSPVDEFYVICAMNCGFYIQDIRTNKHLAAVSTAHYSKIRAASFVFDNLVLATSSEDGLIRLWGVLESIESAARVMDSEYSEKSSAPVLDTFFGTKDYKKRSLQLLGECTGHCGSVYKCLPYGMEGFMTCSADGMVILWKDGLRQ</sequence>
<dbReference type="SMART" id="SM00320">
    <property type="entry name" value="WD40"/>
    <property type="match status" value="5"/>
</dbReference>
<dbReference type="GO" id="GO:0010506">
    <property type="term" value="P:regulation of autophagy"/>
    <property type="evidence" value="ECO:0007669"/>
    <property type="project" value="InterPro"/>
</dbReference>
<dbReference type="InterPro" id="IPR040102">
    <property type="entry name" value="WDR41"/>
</dbReference>
<feature type="repeat" description="WD" evidence="1">
    <location>
        <begin position="183"/>
        <end position="223"/>
    </location>
</feature>
<dbReference type="EnsemblMetazoa" id="CapteT44181">
    <property type="protein sequence ID" value="CapteP44181"/>
    <property type="gene ID" value="CapteG44181"/>
</dbReference>
<dbReference type="OMA" id="VCLWNAQ"/>
<name>R7TTC6_CAPTE</name>
<dbReference type="EMBL" id="AMQN01000267">
    <property type="status" value="NOT_ANNOTATED_CDS"/>
    <property type="molecule type" value="Genomic_DNA"/>
</dbReference>
<dbReference type="SUPFAM" id="SSF50978">
    <property type="entry name" value="WD40 repeat-like"/>
    <property type="match status" value="1"/>
</dbReference>
<dbReference type="PROSITE" id="PS50294">
    <property type="entry name" value="WD_REPEATS_REGION"/>
    <property type="match status" value="1"/>
</dbReference>
<dbReference type="InterPro" id="IPR036322">
    <property type="entry name" value="WD40_repeat_dom_sf"/>
</dbReference>